<keyword evidence="9" id="KW-1185">Reference proteome</keyword>
<accession>A0A2R8A8J9</accession>
<proteinExistence type="inferred from homology"/>
<dbReference type="GO" id="GO:0015288">
    <property type="term" value="F:porin activity"/>
    <property type="evidence" value="ECO:0007669"/>
    <property type="project" value="TreeGrafter"/>
</dbReference>
<reference evidence="8 9" key="1">
    <citation type="submission" date="2018-03" db="EMBL/GenBank/DDBJ databases">
        <authorList>
            <person name="Keele B.F."/>
        </authorList>
    </citation>
    <scope>NUCLEOTIDE SEQUENCE [LARGE SCALE GENOMIC DNA]</scope>
    <source>
        <strain evidence="8 9">CeCT 8812</strain>
    </source>
</reference>
<dbReference type="GO" id="GO:0009279">
    <property type="term" value="C:cell outer membrane"/>
    <property type="evidence" value="ECO:0007669"/>
    <property type="project" value="UniProtKB-SubCell"/>
</dbReference>
<dbReference type="Pfam" id="PF02321">
    <property type="entry name" value="OEP"/>
    <property type="match status" value="1"/>
</dbReference>
<evidence type="ECO:0000256" key="1">
    <source>
        <dbReference type="ARBA" id="ARBA00004442"/>
    </source>
</evidence>
<evidence type="ECO:0000256" key="2">
    <source>
        <dbReference type="ARBA" id="ARBA00007613"/>
    </source>
</evidence>
<evidence type="ECO:0000256" key="7">
    <source>
        <dbReference type="ARBA" id="ARBA00023237"/>
    </source>
</evidence>
<evidence type="ECO:0000256" key="3">
    <source>
        <dbReference type="ARBA" id="ARBA00022448"/>
    </source>
</evidence>
<name>A0A2R8A8J9_9RHOB</name>
<evidence type="ECO:0000256" key="5">
    <source>
        <dbReference type="ARBA" id="ARBA00022692"/>
    </source>
</evidence>
<dbReference type="EMBL" id="OMKW01000001">
    <property type="protein sequence ID" value="SPF28348.1"/>
    <property type="molecule type" value="Genomic_DNA"/>
</dbReference>
<dbReference type="PANTHER" id="PTHR30026:SF20">
    <property type="entry name" value="OUTER MEMBRANE PROTEIN TOLC"/>
    <property type="match status" value="1"/>
</dbReference>
<keyword evidence="5" id="KW-0812">Transmembrane</keyword>
<dbReference type="PROSITE" id="PS51257">
    <property type="entry name" value="PROKAR_LIPOPROTEIN"/>
    <property type="match status" value="1"/>
</dbReference>
<sequence>MRSVRTLLALCGLSVMAGCQDSRISRDASPPGLEVPPVLLSDAEGGAILEAGEISFDPSRELLSFAEAAVNQSPRVRAAGFALQGASARVREQQGAFYPQVSVDFERNQVDQAILFSSQPSFSGNTSEFPTETFGLRVSQTVYDAEASAGIDVAMDEREAARARTDSAFQDELDTVLTLYLDGIEALERYQAADAAVRYLSTVNRIERLEVEAGRLRASARADTVADLAQAETDREIAVADFQTRSEAFCRLAQVEICPAIQSLALDGVLPAIAPLTEEERERVRQNPDIRAIEQALQAATSEIDQARGAFYPRVTLDFAREGVNRGGSLFDGASQTLTDTLTLNIGWDIYNGGTRIAATARQIAEASELRHLQEADIRDLLRALETASDAIETLYENDQRLSRVLGARAVALRLANDEVEAGLANPVAAAQARYAYVLAQVGRATVRRNYLLAVVARARATGSLDFDMVQTIGALAVDDRAARRALDL</sequence>
<comment type="subcellular location">
    <subcellularLocation>
        <location evidence="1">Cell outer membrane</location>
    </subcellularLocation>
</comment>
<evidence type="ECO:0000256" key="6">
    <source>
        <dbReference type="ARBA" id="ARBA00023136"/>
    </source>
</evidence>
<keyword evidence="6" id="KW-0472">Membrane</keyword>
<dbReference type="GO" id="GO:0015562">
    <property type="term" value="F:efflux transmembrane transporter activity"/>
    <property type="evidence" value="ECO:0007669"/>
    <property type="project" value="InterPro"/>
</dbReference>
<dbReference type="SUPFAM" id="SSF56954">
    <property type="entry name" value="Outer membrane efflux proteins (OEP)"/>
    <property type="match status" value="1"/>
</dbReference>
<dbReference type="InterPro" id="IPR051906">
    <property type="entry name" value="TolC-like"/>
</dbReference>
<keyword evidence="3" id="KW-0813">Transport</keyword>
<dbReference type="Proteomes" id="UP000244932">
    <property type="component" value="Unassembled WGS sequence"/>
</dbReference>
<dbReference type="InterPro" id="IPR003423">
    <property type="entry name" value="OMP_efflux"/>
</dbReference>
<protein>
    <submittedName>
        <fullName evidence="8">Outer membrane protein OprJ</fullName>
    </submittedName>
</protein>
<comment type="similarity">
    <text evidence="2">Belongs to the outer membrane factor (OMF) (TC 1.B.17) family.</text>
</comment>
<evidence type="ECO:0000256" key="4">
    <source>
        <dbReference type="ARBA" id="ARBA00022452"/>
    </source>
</evidence>
<gene>
    <name evidence="8" type="primary">oprJ</name>
    <name evidence="8" type="ORF">POI8812_00646</name>
</gene>
<keyword evidence="7" id="KW-0998">Cell outer membrane</keyword>
<keyword evidence="4" id="KW-1134">Transmembrane beta strand</keyword>
<organism evidence="8 9">
    <name type="scientific">Pontivivens insulae</name>
    <dbReference type="NCBI Taxonomy" id="1639689"/>
    <lineage>
        <taxon>Bacteria</taxon>
        <taxon>Pseudomonadati</taxon>
        <taxon>Pseudomonadota</taxon>
        <taxon>Alphaproteobacteria</taxon>
        <taxon>Rhodobacterales</taxon>
        <taxon>Paracoccaceae</taxon>
        <taxon>Pontivivens</taxon>
    </lineage>
</organism>
<evidence type="ECO:0000313" key="8">
    <source>
        <dbReference type="EMBL" id="SPF28348.1"/>
    </source>
</evidence>
<dbReference type="AlphaFoldDB" id="A0A2R8A8J9"/>
<dbReference type="Gene3D" id="1.20.1600.10">
    <property type="entry name" value="Outer membrane efflux proteins (OEP)"/>
    <property type="match status" value="1"/>
</dbReference>
<evidence type="ECO:0000313" key="9">
    <source>
        <dbReference type="Proteomes" id="UP000244932"/>
    </source>
</evidence>
<dbReference type="GO" id="GO:1990281">
    <property type="term" value="C:efflux pump complex"/>
    <property type="evidence" value="ECO:0007669"/>
    <property type="project" value="TreeGrafter"/>
</dbReference>
<dbReference type="PANTHER" id="PTHR30026">
    <property type="entry name" value="OUTER MEMBRANE PROTEIN TOLC"/>
    <property type="match status" value="1"/>
</dbReference>